<name>A0AAN6RNN7_9PEZI</name>
<sequence>MAQRAVAVADGQPPRAPGLIGLPADLRRRVYVYLGVARLDGSPYTYYLNRRKQSRSSGVSRYDPPPARNFAGLLLSCRALHTDAAALLYSANRFVVYYSCQGSLEPLRALSPTALASLTSLKIVLNESSCHHPTDSSSSPPGCCYDASYDHGPWRRGEFGRASRHCVKYHGYLHHLPLLHPASLAAGLDDSTSADLAVQVMLSEWHDTAAYLSSRVSVQLLTLLLEVTWSRQDRGYQVLRPPCCLDHEPVCPPHVHYGSTLSHCDGPRGGPGCFCRRRHAAFSLAGCQCWAPPTDLFLICRALCADAEFVFFSGNRFVVHDHHAMPPWAVPDDDVQQERFGASVFLRDIVPARCLAHLRFLEMVFPPYAPHDWPTDEHPAIQDWQATVDRLRARINAPALTIRIVMADFHPFEVPEGRGDVTQDQVNDVLGGYARIARPLGPLVRDDALAGFYVQLALPWRWTGDTVLYARQWGEWRLAEEERRLKEDCERGRAEPRRSVWQRWYEIVD</sequence>
<reference evidence="1" key="1">
    <citation type="journal article" date="2023" name="Mol. Phylogenet. Evol.">
        <title>Genome-scale phylogeny and comparative genomics of the fungal order Sordariales.</title>
        <authorList>
            <person name="Hensen N."/>
            <person name="Bonometti L."/>
            <person name="Westerberg I."/>
            <person name="Brannstrom I.O."/>
            <person name="Guillou S."/>
            <person name="Cros-Aarteil S."/>
            <person name="Calhoun S."/>
            <person name="Haridas S."/>
            <person name="Kuo A."/>
            <person name="Mondo S."/>
            <person name="Pangilinan J."/>
            <person name="Riley R."/>
            <person name="LaButti K."/>
            <person name="Andreopoulos B."/>
            <person name="Lipzen A."/>
            <person name="Chen C."/>
            <person name="Yan M."/>
            <person name="Daum C."/>
            <person name="Ng V."/>
            <person name="Clum A."/>
            <person name="Steindorff A."/>
            <person name="Ohm R.A."/>
            <person name="Martin F."/>
            <person name="Silar P."/>
            <person name="Natvig D.O."/>
            <person name="Lalanne C."/>
            <person name="Gautier V."/>
            <person name="Ament-Velasquez S.L."/>
            <person name="Kruys A."/>
            <person name="Hutchinson M.I."/>
            <person name="Powell A.J."/>
            <person name="Barry K."/>
            <person name="Miller A.N."/>
            <person name="Grigoriev I.V."/>
            <person name="Debuchy R."/>
            <person name="Gladieux P."/>
            <person name="Hiltunen Thoren M."/>
            <person name="Johannesson H."/>
        </authorList>
    </citation>
    <scope>NUCLEOTIDE SEQUENCE</scope>
    <source>
        <strain evidence="1">CBS 103.79</strain>
    </source>
</reference>
<dbReference type="AlphaFoldDB" id="A0AAN6RNN7"/>
<dbReference type="Proteomes" id="UP001303889">
    <property type="component" value="Unassembled WGS sequence"/>
</dbReference>
<gene>
    <name evidence="1" type="ORF">C8A05DRAFT_47992</name>
</gene>
<dbReference type="EMBL" id="MU856186">
    <property type="protein sequence ID" value="KAK3897365.1"/>
    <property type="molecule type" value="Genomic_DNA"/>
</dbReference>
<protein>
    <submittedName>
        <fullName evidence="1">Uncharacterized protein</fullName>
    </submittedName>
</protein>
<keyword evidence="2" id="KW-1185">Reference proteome</keyword>
<dbReference type="InterPro" id="IPR038883">
    <property type="entry name" value="AN11006-like"/>
</dbReference>
<proteinExistence type="predicted"/>
<accession>A0AAN6RNN7</accession>
<dbReference type="PANTHER" id="PTHR42085">
    <property type="entry name" value="F-BOX DOMAIN-CONTAINING PROTEIN"/>
    <property type="match status" value="1"/>
</dbReference>
<evidence type="ECO:0000313" key="2">
    <source>
        <dbReference type="Proteomes" id="UP001303889"/>
    </source>
</evidence>
<evidence type="ECO:0000313" key="1">
    <source>
        <dbReference type="EMBL" id="KAK3897365.1"/>
    </source>
</evidence>
<dbReference type="PANTHER" id="PTHR42085:SF1">
    <property type="entry name" value="F-BOX DOMAIN-CONTAINING PROTEIN"/>
    <property type="match status" value="1"/>
</dbReference>
<comment type="caution">
    <text evidence="1">The sequence shown here is derived from an EMBL/GenBank/DDBJ whole genome shotgun (WGS) entry which is preliminary data.</text>
</comment>
<reference evidence="1" key="2">
    <citation type="submission" date="2023-05" db="EMBL/GenBank/DDBJ databases">
        <authorList>
            <consortium name="Lawrence Berkeley National Laboratory"/>
            <person name="Steindorff A."/>
            <person name="Hensen N."/>
            <person name="Bonometti L."/>
            <person name="Westerberg I."/>
            <person name="Brannstrom I.O."/>
            <person name="Guillou S."/>
            <person name="Cros-Aarteil S."/>
            <person name="Calhoun S."/>
            <person name="Haridas S."/>
            <person name="Kuo A."/>
            <person name="Mondo S."/>
            <person name="Pangilinan J."/>
            <person name="Riley R."/>
            <person name="Labutti K."/>
            <person name="Andreopoulos B."/>
            <person name="Lipzen A."/>
            <person name="Chen C."/>
            <person name="Yanf M."/>
            <person name="Daum C."/>
            <person name="Ng V."/>
            <person name="Clum A."/>
            <person name="Ohm R."/>
            <person name="Martin F."/>
            <person name="Silar P."/>
            <person name="Natvig D."/>
            <person name="Lalanne C."/>
            <person name="Gautier V."/>
            <person name="Ament-Velasquez S.L."/>
            <person name="Kruys A."/>
            <person name="Hutchinson M.I."/>
            <person name="Powell A.J."/>
            <person name="Barry K."/>
            <person name="Miller A.N."/>
            <person name="Grigoriev I.V."/>
            <person name="Debuchy R."/>
            <person name="Gladieux P."/>
            <person name="Thoren M.H."/>
            <person name="Johannesson H."/>
        </authorList>
    </citation>
    <scope>NUCLEOTIDE SEQUENCE</scope>
    <source>
        <strain evidence="1">CBS 103.79</strain>
    </source>
</reference>
<organism evidence="1 2">
    <name type="scientific">Staphylotrichum tortipilum</name>
    <dbReference type="NCBI Taxonomy" id="2831512"/>
    <lineage>
        <taxon>Eukaryota</taxon>
        <taxon>Fungi</taxon>
        <taxon>Dikarya</taxon>
        <taxon>Ascomycota</taxon>
        <taxon>Pezizomycotina</taxon>
        <taxon>Sordariomycetes</taxon>
        <taxon>Sordariomycetidae</taxon>
        <taxon>Sordariales</taxon>
        <taxon>Chaetomiaceae</taxon>
        <taxon>Staphylotrichum</taxon>
    </lineage>
</organism>